<dbReference type="EMBL" id="JBHUKQ010000004">
    <property type="protein sequence ID" value="MFD2479636.1"/>
    <property type="molecule type" value="Genomic_DNA"/>
</dbReference>
<accession>A0ABW5HSF7</accession>
<dbReference type="Proteomes" id="UP001597542">
    <property type="component" value="Unassembled WGS sequence"/>
</dbReference>
<protein>
    <submittedName>
        <fullName evidence="1">Type VII secretion system-associated protein</fullName>
    </submittedName>
</protein>
<dbReference type="NCBIfam" id="NF033532">
    <property type="entry name" value="lone7para_assoc"/>
    <property type="match status" value="1"/>
</dbReference>
<proteinExistence type="predicted"/>
<dbReference type="InterPro" id="IPR047659">
    <property type="entry name" value="T7SS_assoc"/>
</dbReference>
<organism evidence="1 2">
    <name type="scientific">Amycolatopsis albidoflavus</name>
    <dbReference type="NCBI Taxonomy" id="102226"/>
    <lineage>
        <taxon>Bacteria</taxon>
        <taxon>Bacillati</taxon>
        <taxon>Actinomycetota</taxon>
        <taxon>Actinomycetes</taxon>
        <taxon>Pseudonocardiales</taxon>
        <taxon>Pseudonocardiaceae</taxon>
        <taxon>Amycolatopsis</taxon>
    </lineage>
</organism>
<name>A0ABW5HSF7_9PSEU</name>
<keyword evidence="2" id="KW-1185">Reference proteome</keyword>
<gene>
    <name evidence="1" type="ORF">ACFSUT_05085</name>
</gene>
<evidence type="ECO:0000313" key="1">
    <source>
        <dbReference type="EMBL" id="MFD2479636.1"/>
    </source>
</evidence>
<sequence>MAERADPFDGGGLMVLVDLEWKPTGETPDPPLEVLLGAWVVSPEGERGVFQPNPVYRPRRPDSPLDPIDAILRMLAKGEDVAELLLALLSEVLVGIAVDERGVALVRPAPDGVPSVLVTTSPGHRVRVDGVPGWANVTVRRLAEALPRSGVDVLLNPGGPAAMRLLADTVRDAASRTAAGHPSA</sequence>
<dbReference type="RefSeq" id="WP_344277786.1">
    <property type="nucleotide sequence ID" value="NZ_BAAAHV010000013.1"/>
</dbReference>
<evidence type="ECO:0000313" key="2">
    <source>
        <dbReference type="Proteomes" id="UP001597542"/>
    </source>
</evidence>
<reference evidence="2" key="1">
    <citation type="journal article" date="2019" name="Int. J. Syst. Evol. Microbiol.">
        <title>The Global Catalogue of Microorganisms (GCM) 10K type strain sequencing project: providing services to taxonomists for standard genome sequencing and annotation.</title>
        <authorList>
            <consortium name="The Broad Institute Genomics Platform"/>
            <consortium name="The Broad Institute Genome Sequencing Center for Infectious Disease"/>
            <person name="Wu L."/>
            <person name="Ma J."/>
        </authorList>
    </citation>
    <scope>NUCLEOTIDE SEQUENCE [LARGE SCALE GENOMIC DNA]</scope>
    <source>
        <strain evidence="2">CGMCC 4.7638</strain>
    </source>
</reference>
<comment type="caution">
    <text evidence="1">The sequence shown here is derived from an EMBL/GenBank/DDBJ whole genome shotgun (WGS) entry which is preliminary data.</text>
</comment>